<dbReference type="PANTHER" id="PTHR32448">
    <property type="entry name" value="OS08G0158400 PROTEIN"/>
    <property type="match status" value="1"/>
</dbReference>
<keyword evidence="4" id="KW-0134">Cell wall</keyword>
<dbReference type="Pfam" id="PF08031">
    <property type="entry name" value="BBE"/>
    <property type="match status" value="1"/>
</dbReference>
<name>A0A5C7GTT4_9ROSI</name>
<dbReference type="Gene3D" id="3.30.43.10">
    <property type="entry name" value="Uridine Diphospho-n-acetylenolpyruvylglucosamine Reductase, domain 2"/>
    <property type="match status" value="1"/>
</dbReference>
<evidence type="ECO:0000313" key="15">
    <source>
        <dbReference type="Proteomes" id="UP000323000"/>
    </source>
</evidence>
<dbReference type="InterPro" id="IPR016166">
    <property type="entry name" value="FAD-bd_PCMH"/>
</dbReference>
<keyword evidence="15" id="KW-1185">Reference proteome</keyword>
<dbReference type="EMBL" id="VAHF01000013">
    <property type="protein sequence ID" value="TXG48191.1"/>
    <property type="molecule type" value="Genomic_DNA"/>
</dbReference>
<keyword evidence="12" id="KW-0325">Glycoprotein</keyword>
<protein>
    <recommendedName>
        <fullName evidence="13">FAD-binding PCMH-type domain-containing protein</fullName>
    </recommendedName>
</protein>
<reference evidence="15" key="1">
    <citation type="journal article" date="2019" name="Gigascience">
        <title>De novo genome assembly of the endangered Acer yangbiense, a plant species with extremely small populations endemic to Yunnan Province, China.</title>
        <authorList>
            <person name="Yang J."/>
            <person name="Wariss H.M."/>
            <person name="Tao L."/>
            <person name="Zhang R."/>
            <person name="Yun Q."/>
            <person name="Hollingsworth P."/>
            <person name="Dao Z."/>
            <person name="Luo G."/>
            <person name="Guo H."/>
            <person name="Ma Y."/>
            <person name="Sun W."/>
        </authorList>
    </citation>
    <scope>NUCLEOTIDE SEQUENCE [LARGE SCALE GENOMIC DNA]</scope>
    <source>
        <strain evidence="15">cv. Malutang</strain>
    </source>
</reference>
<organism evidence="14 15">
    <name type="scientific">Acer yangbiense</name>
    <dbReference type="NCBI Taxonomy" id="1000413"/>
    <lineage>
        <taxon>Eukaryota</taxon>
        <taxon>Viridiplantae</taxon>
        <taxon>Streptophyta</taxon>
        <taxon>Embryophyta</taxon>
        <taxon>Tracheophyta</taxon>
        <taxon>Spermatophyta</taxon>
        <taxon>Magnoliopsida</taxon>
        <taxon>eudicotyledons</taxon>
        <taxon>Gunneridae</taxon>
        <taxon>Pentapetalae</taxon>
        <taxon>rosids</taxon>
        <taxon>malvids</taxon>
        <taxon>Sapindales</taxon>
        <taxon>Sapindaceae</taxon>
        <taxon>Hippocastanoideae</taxon>
        <taxon>Acereae</taxon>
        <taxon>Acer</taxon>
    </lineage>
</organism>
<dbReference type="Proteomes" id="UP000323000">
    <property type="component" value="Chromosome 13"/>
</dbReference>
<evidence type="ECO:0000256" key="1">
    <source>
        <dbReference type="ARBA" id="ARBA00001974"/>
    </source>
</evidence>
<dbReference type="OrthoDB" id="407275at2759"/>
<evidence type="ECO:0000256" key="2">
    <source>
        <dbReference type="ARBA" id="ARBA00004191"/>
    </source>
</evidence>
<evidence type="ECO:0000259" key="13">
    <source>
        <dbReference type="PROSITE" id="PS51387"/>
    </source>
</evidence>
<comment type="caution">
    <text evidence="14">The sequence shown here is derived from an EMBL/GenBank/DDBJ whole genome shotgun (WGS) entry which is preliminary data.</text>
</comment>
<comment type="subcellular location">
    <subcellularLocation>
        <location evidence="2">Secreted</location>
        <location evidence="2">Cell wall</location>
    </subcellularLocation>
</comment>
<keyword evidence="10" id="KW-0560">Oxidoreductase</keyword>
<evidence type="ECO:0000256" key="12">
    <source>
        <dbReference type="ARBA" id="ARBA00023180"/>
    </source>
</evidence>
<accession>A0A5C7GTT4</accession>
<dbReference type="FunFam" id="3.30.43.10:FF:000004">
    <property type="entry name" value="Berberine bridge enzyme-like 15"/>
    <property type="match status" value="1"/>
</dbReference>
<dbReference type="InterPro" id="IPR016169">
    <property type="entry name" value="FAD-bd_PCMH_sub2"/>
</dbReference>
<dbReference type="PROSITE" id="PS51387">
    <property type="entry name" value="FAD_PCMH"/>
    <property type="match status" value="1"/>
</dbReference>
<evidence type="ECO:0000256" key="3">
    <source>
        <dbReference type="ARBA" id="ARBA00005466"/>
    </source>
</evidence>
<proteinExistence type="inferred from homology"/>
<comment type="similarity">
    <text evidence="3">Belongs to the oxygen-dependent FAD-linked oxidoreductase family.</text>
</comment>
<comment type="cofactor">
    <cofactor evidence="1">
        <name>FAD</name>
        <dbReference type="ChEBI" id="CHEBI:57692"/>
    </cofactor>
</comment>
<keyword evidence="7" id="KW-0732">Signal</keyword>
<evidence type="ECO:0000256" key="7">
    <source>
        <dbReference type="ARBA" id="ARBA00022729"/>
    </source>
</evidence>
<keyword evidence="11" id="KW-1015">Disulfide bond</keyword>
<keyword evidence="5" id="KW-0964">Secreted</keyword>
<dbReference type="Pfam" id="PF01565">
    <property type="entry name" value="FAD_binding_4"/>
    <property type="match status" value="1"/>
</dbReference>
<keyword evidence="8" id="KW-0547">Nucleotide-binding</keyword>
<dbReference type="AlphaFoldDB" id="A0A5C7GTT4"/>
<evidence type="ECO:0000256" key="4">
    <source>
        <dbReference type="ARBA" id="ARBA00022512"/>
    </source>
</evidence>
<dbReference type="Gene3D" id="3.40.462.20">
    <property type="match status" value="1"/>
</dbReference>
<evidence type="ECO:0000256" key="10">
    <source>
        <dbReference type="ARBA" id="ARBA00023002"/>
    </source>
</evidence>
<dbReference type="Gene3D" id="3.30.465.10">
    <property type="match status" value="1"/>
</dbReference>
<dbReference type="InterPro" id="IPR012951">
    <property type="entry name" value="BBE"/>
</dbReference>
<gene>
    <name evidence="14" type="ORF">EZV62_027485</name>
</gene>
<evidence type="ECO:0000256" key="5">
    <source>
        <dbReference type="ARBA" id="ARBA00022525"/>
    </source>
</evidence>
<evidence type="ECO:0000256" key="9">
    <source>
        <dbReference type="ARBA" id="ARBA00022827"/>
    </source>
</evidence>
<dbReference type="GO" id="GO:0016491">
    <property type="term" value="F:oxidoreductase activity"/>
    <property type="evidence" value="ECO:0007669"/>
    <property type="project" value="UniProtKB-KW"/>
</dbReference>
<keyword evidence="9" id="KW-0274">FAD</keyword>
<evidence type="ECO:0000256" key="6">
    <source>
        <dbReference type="ARBA" id="ARBA00022630"/>
    </source>
</evidence>
<dbReference type="InterPro" id="IPR006094">
    <property type="entry name" value="Oxid_FAD_bind_N"/>
</dbReference>
<dbReference type="InterPro" id="IPR036318">
    <property type="entry name" value="FAD-bd_PCMH-like_sf"/>
</dbReference>
<evidence type="ECO:0000313" key="14">
    <source>
        <dbReference type="EMBL" id="TXG48191.1"/>
    </source>
</evidence>
<dbReference type="SUPFAM" id="SSF56176">
    <property type="entry name" value="FAD-binding/transporter-associated domain-like"/>
    <property type="match status" value="1"/>
</dbReference>
<sequence>MFYGHYCTKKVFVTQNISPNTAMMKKPISILVFLLFHFTLAASDSVYETFLQCLTNHTNQTDHISNIVYTQNNSSYTSILRAYIRNARFNVSSTPKPLIIITPLQESHVQAAVICSKQVGYQLKIRSGGHDFEGISYTSYNPFLVLDMFNLRSISVDIDEESAWVGAGATLGELYYKIWEKSKVHGFPAGVCPTVGVGGHLSGGGYGNMLRKYGLSVDYVVDAKIVDVQGNTLDRKAMGEDLFWAIRGGGGASFGVILSYRIKLVTVPAKVTVFKIEKTLEENAMDMVFRWQFVAPTTDNNLFMRMFLQPVTRKNNQTIRASIMAMYLGDSNKLVSLLAQDFPELGLKIENCIKMGWIDSALWWASLKTGTNDPPDALLDRKLDSAKFLKRKSDYVSKPIPKYSLNLLWKTMMELGKPELVFNAYGGRMNEIAASETPFPHRAGNLFKIQYSVNWEEAGTEIENKYISQMRSLHSFMTPFVSNNPRSAYFSYRDLDIGINHNGKDRYNEGKIYGEKYFKGNFDRLVKVKTMVDPQNFFRNEQSIPPLPSN</sequence>
<feature type="domain" description="FAD-binding PCMH-type" evidence="13">
    <location>
        <begin position="93"/>
        <end position="267"/>
    </location>
</feature>
<dbReference type="GO" id="GO:0071949">
    <property type="term" value="F:FAD binding"/>
    <property type="evidence" value="ECO:0007669"/>
    <property type="project" value="InterPro"/>
</dbReference>
<dbReference type="InterPro" id="IPR016167">
    <property type="entry name" value="FAD-bd_PCMH_sub1"/>
</dbReference>
<keyword evidence="6" id="KW-0285">Flavoprotein</keyword>
<evidence type="ECO:0000256" key="8">
    <source>
        <dbReference type="ARBA" id="ARBA00022741"/>
    </source>
</evidence>
<evidence type="ECO:0000256" key="11">
    <source>
        <dbReference type="ARBA" id="ARBA00023157"/>
    </source>
</evidence>